<accession>A0A843XQ10</accession>
<reference evidence="2" key="1">
    <citation type="submission" date="2017-07" db="EMBL/GenBank/DDBJ databases">
        <title>Taro Niue Genome Assembly and Annotation.</title>
        <authorList>
            <person name="Atibalentja N."/>
            <person name="Keating K."/>
            <person name="Fields C.J."/>
        </authorList>
    </citation>
    <scope>NUCLEOTIDE SEQUENCE</scope>
    <source>
        <strain evidence="2">Niue_2</strain>
        <tissue evidence="2">Leaf</tissue>
    </source>
</reference>
<evidence type="ECO:0000313" key="3">
    <source>
        <dbReference type="Proteomes" id="UP000652761"/>
    </source>
</evidence>
<protein>
    <recommendedName>
        <fullName evidence="4">Secreted protein</fullName>
    </recommendedName>
</protein>
<sequence>MRPQLGQAAVLRALCVSVAALSRPSAGTEAGARLASRALQLLLCHVRGERGLSVCLCCGDAVGAGLASSGLPCVEDGCRQVQVQCSWSSSAHLSVCVPLRLREPVVVWPSPMKGYCLWDWWKVSLPCWLSPCCRVGIVVRVKQMFCVLCRVAPLVEHCDTCMWLLSAWCWLVVSSGEVLLEFFSVGSGGSEVSLELSCVCFWLLLRCPLG</sequence>
<dbReference type="EMBL" id="NMUH01010776">
    <property type="protein sequence ID" value="MQM21253.1"/>
    <property type="molecule type" value="Genomic_DNA"/>
</dbReference>
<keyword evidence="1" id="KW-0732">Signal</keyword>
<dbReference type="Proteomes" id="UP000652761">
    <property type="component" value="Unassembled WGS sequence"/>
</dbReference>
<proteinExistence type="predicted"/>
<organism evidence="2 3">
    <name type="scientific">Colocasia esculenta</name>
    <name type="common">Wild taro</name>
    <name type="synonym">Arum esculentum</name>
    <dbReference type="NCBI Taxonomy" id="4460"/>
    <lineage>
        <taxon>Eukaryota</taxon>
        <taxon>Viridiplantae</taxon>
        <taxon>Streptophyta</taxon>
        <taxon>Embryophyta</taxon>
        <taxon>Tracheophyta</taxon>
        <taxon>Spermatophyta</taxon>
        <taxon>Magnoliopsida</taxon>
        <taxon>Liliopsida</taxon>
        <taxon>Araceae</taxon>
        <taxon>Aroideae</taxon>
        <taxon>Colocasieae</taxon>
        <taxon>Colocasia</taxon>
    </lineage>
</organism>
<name>A0A843XQ10_COLES</name>
<evidence type="ECO:0000313" key="2">
    <source>
        <dbReference type="EMBL" id="MQM21253.1"/>
    </source>
</evidence>
<feature type="signal peptide" evidence="1">
    <location>
        <begin position="1"/>
        <end position="20"/>
    </location>
</feature>
<evidence type="ECO:0008006" key="4">
    <source>
        <dbReference type="Google" id="ProtNLM"/>
    </source>
</evidence>
<dbReference type="AlphaFoldDB" id="A0A843XQ10"/>
<comment type="caution">
    <text evidence="2">The sequence shown here is derived from an EMBL/GenBank/DDBJ whole genome shotgun (WGS) entry which is preliminary data.</text>
</comment>
<feature type="chain" id="PRO_5032422886" description="Secreted protein" evidence="1">
    <location>
        <begin position="21"/>
        <end position="210"/>
    </location>
</feature>
<evidence type="ECO:0000256" key="1">
    <source>
        <dbReference type="SAM" id="SignalP"/>
    </source>
</evidence>
<gene>
    <name evidence="2" type="ORF">Taro_054288</name>
</gene>
<keyword evidence="3" id="KW-1185">Reference proteome</keyword>